<dbReference type="AlphaFoldDB" id="A0A2S3HCE7"/>
<sequence length="141" mass="16393">MMSTEMVAQPWPSRKRLPKDAPEGCPQSLMGAIKRALRNASNRKGKYILEPTPGMTFDCVSEAQEFYNIYSWEVGFGTKKGDKYGKSMQEFQCQRHGSDNRVQYQTMKKKCPALLRLHRTINFGWYVSHHKSEHNQFRVLC</sequence>
<dbReference type="EMBL" id="CM008048">
    <property type="protein sequence ID" value="PAN19766.2"/>
    <property type="molecule type" value="Genomic_DNA"/>
</dbReference>
<reference evidence="2" key="1">
    <citation type="submission" date="2018-04" db="EMBL/GenBank/DDBJ databases">
        <title>WGS assembly of Panicum hallii.</title>
        <authorList>
            <person name="Lovell J."/>
            <person name="Jenkins J."/>
            <person name="Lowry D."/>
            <person name="Mamidi S."/>
            <person name="Sreedasyam A."/>
            <person name="Weng X."/>
            <person name="Barry K."/>
            <person name="Bonette J."/>
            <person name="Campitelli B."/>
            <person name="Daum C."/>
            <person name="Gordon S."/>
            <person name="Gould B."/>
            <person name="Lipzen A."/>
            <person name="Macqueen A."/>
            <person name="Palacio-Mejia J."/>
            <person name="Plott C."/>
            <person name="Shakirov E."/>
            <person name="Shu S."/>
            <person name="Yoshinaga Y."/>
            <person name="Zane M."/>
            <person name="Rokhsar D."/>
            <person name="Grimwood J."/>
            <person name="Schmutz J."/>
            <person name="Juenger T."/>
        </authorList>
    </citation>
    <scope>NUCLEOTIDE SEQUENCE [LARGE SCALE GENOMIC DNA]</scope>
    <source>
        <strain evidence="2">FIL2</strain>
    </source>
</reference>
<gene>
    <name evidence="2" type="ORF">PAHAL_3G297900</name>
</gene>
<feature type="region of interest" description="Disordered" evidence="1">
    <location>
        <begin position="1"/>
        <end position="23"/>
    </location>
</feature>
<name>A0A2S3HCE7_9POAL</name>
<dbReference type="Gramene" id="PAN19766">
    <property type="protein sequence ID" value="PAN19766"/>
    <property type="gene ID" value="PAHAL_3G297900"/>
</dbReference>
<evidence type="ECO:0000256" key="1">
    <source>
        <dbReference type="SAM" id="MobiDB-lite"/>
    </source>
</evidence>
<protein>
    <recommendedName>
        <fullName evidence="3">FAR1 domain-containing protein</fullName>
    </recommendedName>
</protein>
<dbReference type="PANTHER" id="PTHR47482">
    <property type="entry name" value="OS11G0632001 PROTEIN"/>
    <property type="match status" value="1"/>
</dbReference>
<organism evidence="2">
    <name type="scientific">Panicum hallii</name>
    <dbReference type="NCBI Taxonomy" id="206008"/>
    <lineage>
        <taxon>Eukaryota</taxon>
        <taxon>Viridiplantae</taxon>
        <taxon>Streptophyta</taxon>
        <taxon>Embryophyta</taxon>
        <taxon>Tracheophyta</taxon>
        <taxon>Spermatophyta</taxon>
        <taxon>Magnoliopsida</taxon>
        <taxon>Liliopsida</taxon>
        <taxon>Poales</taxon>
        <taxon>Poaceae</taxon>
        <taxon>PACMAD clade</taxon>
        <taxon>Panicoideae</taxon>
        <taxon>Panicodae</taxon>
        <taxon>Paniceae</taxon>
        <taxon>Panicinae</taxon>
        <taxon>Panicum</taxon>
        <taxon>Panicum sect. Panicum</taxon>
    </lineage>
</organism>
<dbReference type="PANTHER" id="PTHR47482:SF5">
    <property type="entry name" value="FAR1 DOMAIN-CONTAINING PROTEIN"/>
    <property type="match status" value="1"/>
</dbReference>
<dbReference type="Proteomes" id="UP000243499">
    <property type="component" value="Chromosome 3"/>
</dbReference>
<proteinExistence type="predicted"/>
<accession>A0A2S3HCE7</accession>
<evidence type="ECO:0008006" key="3">
    <source>
        <dbReference type="Google" id="ProtNLM"/>
    </source>
</evidence>
<evidence type="ECO:0000313" key="2">
    <source>
        <dbReference type="EMBL" id="PAN19766.2"/>
    </source>
</evidence>